<protein>
    <submittedName>
        <fullName evidence="1">Uncharacterized protein</fullName>
    </submittedName>
</protein>
<dbReference type="Proteomes" id="UP000027647">
    <property type="component" value="Unassembled WGS sequence"/>
</dbReference>
<proteinExistence type="predicted"/>
<evidence type="ECO:0000313" key="1">
    <source>
        <dbReference type="EMBL" id="KEO88586.1"/>
    </source>
</evidence>
<reference evidence="1 2" key="1">
    <citation type="submission" date="2014-04" db="EMBL/GenBank/DDBJ databases">
        <title>A comprehensive comparison of genomes of Erythrobacter spp. strains.</title>
        <authorList>
            <person name="Zheng Q."/>
        </authorList>
    </citation>
    <scope>NUCLEOTIDE SEQUENCE [LARGE SCALE GENOMIC DNA]</scope>
    <source>
        <strain evidence="1 2">DSM 6997</strain>
    </source>
</reference>
<dbReference type="RefSeq" id="WP_034962132.1">
    <property type="nucleotide sequence ID" value="NZ_JMIW01000009.1"/>
</dbReference>
<dbReference type="EMBL" id="JMIW01000009">
    <property type="protein sequence ID" value="KEO88586.1"/>
    <property type="molecule type" value="Genomic_DNA"/>
</dbReference>
<gene>
    <name evidence="1" type="ORF">EH31_16650</name>
</gene>
<sequence length="81" mass="9471">MKRRERFYVCIDHLTDDQLEIFGWYKVREGNEFIVYSRPYGADQQIVDKGGKKFLLVDDWNDAVQMKGSMMVAAPDNGNIH</sequence>
<dbReference type="AlphaFoldDB" id="A0A074M275"/>
<organism evidence="1 2">
    <name type="scientific">Erythrobacter longus</name>
    <dbReference type="NCBI Taxonomy" id="1044"/>
    <lineage>
        <taxon>Bacteria</taxon>
        <taxon>Pseudomonadati</taxon>
        <taxon>Pseudomonadota</taxon>
        <taxon>Alphaproteobacteria</taxon>
        <taxon>Sphingomonadales</taxon>
        <taxon>Erythrobacteraceae</taxon>
        <taxon>Erythrobacter/Porphyrobacter group</taxon>
        <taxon>Erythrobacter</taxon>
    </lineage>
</organism>
<comment type="caution">
    <text evidence="1">The sequence shown here is derived from an EMBL/GenBank/DDBJ whole genome shotgun (WGS) entry which is preliminary data.</text>
</comment>
<keyword evidence="2" id="KW-1185">Reference proteome</keyword>
<name>A0A074M275_ERYLO</name>
<dbReference type="STRING" id="1044.EH31_16650"/>
<accession>A0A074M275</accession>
<evidence type="ECO:0000313" key="2">
    <source>
        <dbReference type="Proteomes" id="UP000027647"/>
    </source>
</evidence>